<dbReference type="Gene3D" id="1.40.20.10">
    <property type="entry name" value="CHAD domain"/>
    <property type="match status" value="1"/>
</dbReference>
<sequence>MHPAELAILLHHALEVRLARLQELIGRDGWTDEHELLHQVRVAARRLGAVLDLVDADNYPGHKAQRRALKALVDLLGLTRELDVHAGHLQAYHRDAATSTQAAVLECLLEQVDRGRAKARRAMARELDHLRLPDLGRLLEVPSLQHPFQAISLQGAAWACLEPRLHQALGHLAELAAHEDPAALHRTRVKIKKLRYALEALEGAFAEPPEAVLSGMRALQTTLGEHHDLAALEALLWESEAQLRARDRPTLCAGLLDLLGAVAESRRSAFDRFVAQVPGQDPTALTSALRRALGLPPANGALA</sequence>
<gene>
    <name evidence="2" type="ORF">IPP58_13885</name>
</gene>
<feature type="domain" description="CHAD" evidence="1">
    <location>
        <begin position="3"/>
        <end position="279"/>
    </location>
</feature>
<dbReference type="Pfam" id="PF05235">
    <property type="entry name" value="CHAD"/>
    <property type="match status" value="1"/>
</dbReference>
<dbReference type="PANTHER" id="PTHR39339">
    <property type="entry name" value="SLR1444 PROTEIN"/>
    <property type="match status" value="1"/>
</dbReference>
<name>A0A9D7XMJ7_9BACT</name>
<evidence type="ECO:0000313" key="2">
    <source>
        <dbReference type="EMBL" id="MBK9797555.1"/>
    </source>
</evidence>
<dbReference type="InterPro" id="IPR038186">
    <property type="entry name" value="CHAD_dom_sf"/>
</dbReference>
<reference evidence="2" key="1">
    <citation type="submission" date="2020-10" db="EMBL/GenBank/DDBJ databases">
        <title>Connecting structure to function with the recovery of over 1000 high-quality activated sludge metagenome-assembled genomes encoding full-length rRNA genes using long-read sequencing.</title>
        <authorList>
            <person name="Singleton C.M."/>
            <person name="Petriglieri F."/>
            <person name="Kristensen J.M."/>
            <person name="Kirkegaard R.H."/>
            <person name="Michaelsen T.Y."/>
            <person name="Andersen M.H."/>
            <person name="Karst S.M."/>
            <person name="Dueholm M.S."/>
            <person name="Nielsen P.H."/>
            <person name="Albertsen M."/>
        </authorList>
    </citation>
    <scope>NUCLEOTIDE SEQUENCE</scope>
    <source>
        <strain evidence="2">Skiv_18-Q3-R9-52_MAXAC.067</strain>
    </source>
</reference>
<proteinExistence type="predicted"/>
<protein>
    <submittedName>
        <fullName evidence="2">CHAD domain-containing protein</fullName>
    </submittedName>
</protein>
<dbReference type="Proteomes" id="UP000886657">
    <property type="component" value="Unassembled WGS sequence"/>
</dbReference>
<dbReference type="PANTHER" id="PTHR39339:SF1">
    <property type="entry name" value="CHAD DOMAIN-CONTAINING PROTEIN"/>
    <property type="match status" value="1"/>
</dbReference>
<comment type="caution">
    <text evidence="2">The sequence shown here is derived from an EMBL/GenBank/DDBJ whole genome shotgun (WGS) entry which is preliminary data.</text>
</comment>
<dbReference type="InterPro" id="IPR007899">
    <property type="entry name" value="CHAD_dom"/>
</dbReference>
<evidence type="ECO:0000313" key="3">
    <source>
        <dbReference type="Proteomes" id="UP000886657"/>
    </source>
</evidence>
<dbReference type="PROSITE" id="PS51708">
    <property type="entry name" value="CHAD"/>
    <property type="match status" value="1"/>
</dbReference>
<dbReference type="EMBL" id="JADKIO010000010">
    <property type="protein sequence ID" value="MBK9797555.1"/>
    <property type="molecule type" value="Genomic_DNA"/>
</dbReference>
<organism evidence="2 3">
    <name type="scientific">Candidatus Geothrix skivensis</name>
    <dbReference type="NCBI Taxonomy" id="2954439"/>
    <lineage>
        <taxon>Bacteria</taxon>
        <taxon>Pseudomonadati</taxon>
        <taxon>Acidobacteriota</taxon>
        <taxon>Holophagae</taxon>
        <taxon>Holophagales</taxon>
        <taxon>Holophagaceae</taxon>
        <taxon>Geothrix</taxon>
    </lineage>
</organism>
<dbReference type="AlphaFoldDB" id="A0A9D7XMJ7"/>
<accession>A0A9D7XMJ7</accession>
<dbReference type="SMART" id="SM00880">
    <property type="entry name" value="CHAD"/>
    <property type="match status" value="1"/>
</dbReference>
<evidence type="ECO:0000259" key="1">
    <source>
        <dbReference type="PROSITE" id="PS51708"/>
    </source>
</evidence>